<name>D3BFL7_HETP5</name>
<dbReference type="InterPro" id="IPR052050">
    <property type="entry name" value="SecEffector_AnkRepeat"/>
</dbReference>
<dbReference type="InterPro" id="IPR002110">
    <property type="entry name" value="Ankyrin_rpt"/>
</dbReference>
<reference evidence="1 2" key="1">
    <citation type="journal article" date="2011" name="Genome Res.">
        <title>Phylogeny-wide analysis of social amoeba genomes highlights ancient origins for complex intercellular communication.</title>
        <authorList>
            <person name="Heidel A.J."/>
            <person name="Lawal H.M."/>
            <person name="Felder M."/>
            <person name="Schilde C."/>
            <person name="Helps N.R."/>
            <person name="Tunggal B."/>
            <person name="Rivero F."/>
            <person name="John U."/>
            <person name="Schleicher M."/>
            <person name="Eichinger L."/>
            <person name="Platzer M."/>
            <person name="Noegel A.A."/>
            <person name="Schaap P."/>
            <person name="Gloeckner G."/>
        </authorList>
    </citation>
    <scope>NUCLEOTIDE SEQUENCE [LARGE SCALE GENOMIC DNA]</scope>
    <source>
        <strain evidence="2">ATCC 26659 / Pp 5 / PN500</strain>
    </source>
</reference>
<dbReference type="AlphaFoldDB" id="D3BFL7"/>
<proteinExistence type="predicted"/>
<dbReference type="Pfam" id="PF12796">
    <property type="entry name" value="Ank_2"/>
    <property type="match status" value="1"/>
</dbReference>
<dbReference type="Gene3D" id="1.25.40.20">
    <property type="entry name" value="Ankyrin repeat-containing domain"/>
    <property type="match status" value="3"/>
</dbReference>
<dbReference type="PANTHER" id="PTHR46586">
    <property type="entry name" value="ANKYRIN REPEAT-CONTAINING PROTEIN"/>
    <property type="match status" value="1"/>
</dbReference>
<keyword evidence="2" id="KW-1185">Reference proteome</keyword>
<organism evidence="1 2">
    <name type="scientific">Heterostelium pallidum (strain ATCC 26659 / Pp 5 / PN500)</name>
    <name type="common">Cellular slime mold</name>
    <name type="synonym">Polysphondylium pallidum</name>
    <dbReference type="NCBI Taxonomy" id="670386"/>
    <lineage>
        <taxon>Eukaryota</taxon>
        <taxon>Amoebozoa</taxon>
        <taxon>Evosea</taxon>
        <taxon>Eumycetozoa</taxon>
        <taxon>Dictyostelia</taxon>
        <taxon>Acytosteliales</taxon>
        <taxon>Acytosteliaceae</taxon>
        <taxon>Heterostelium</taxon>
    </lineage>
</organism>
<dbReference type="InParanoid" id="D3BFL7"/>
<dbReference type="GeneID" id="31362233"/>
<protein>
    <recommendedName>
        <fullName evidence="3">Ankyrin repeat-containing protein</fullName>
    </recommendedName>
</protein>
<evidence type="ECO:0000313" key="1">
    <source>
        <dbReference type="EMBL" id="EFA79931.1"/>
    </source>
</evidence>
<dbReference type="EMBL" id="ADBJ01000031">
    <property type="protein sequence ID" value="EFA79931.1"/>
    <property type="molecule type" value="Genomic_DNA"/>
</dbReference>
<dbReference type="PANTHER" id="PTHR46586:SF3">
    <property type="entry name" value="ANKYRIN REPEAT-CONTAINING PROTEIN"/>
    <property type="match status" value="1"/>
</dbReference>
<dbReference type="InterPro" id="IPR036770">
    <property type="entry name" value="Ankyrin_rpt-contain_sf"/>
</dbReference>
<dbReference type="STRING" id="670386.D3BFL7"/>
<dbReference type="SUPFAM" id="SSF48403">
    <property type="entry name" value="Ankyrin repeat"/>
    <property type="match status" value="1"/>
</dbReference>
<accession>D3BFL7</accession>
<comment type="caution">
    <text evidence="1">The sequence shown here is derived from an EMBL/GenBank/DDBJ whole genome shotgun (WGS) entry which is preliminary data.</text>
</comment>
<evidence type="ECO:0000313" key="2">
    <source>
        <dbReference type="Proteomes" id="UP000001396"/>
    </source>
</evidence>
<dbReference type="RefSeq" id="XP_020432051.1">
    <property type="nucleotide sequence ID" value="XM_020577603.1"/>
</dbReference>
<sequence>MVEMGFYDHFFLFQNSTYFIMQMIIEYDNYKSKLFKRLLHLQFIRNQIFSFVKIINRQECVNADELSIRTAYLCKKRRLLCDYNDLGCYPDQLIKYGYHERYKQIFNTVIRDQRPGLLRRWYHRFYMNYLYYHQRKQYDRQIRYEQEQKEQVQLEISRYSSITKPMSRKIARFQDYNESDFHSDAGSLETSTYVLFKQLYFHSLRDAARIGALDLIECVFKVFPDELNIRSILEIAVQHGHLPIVEFFHNNVKDGSPFDQIVRENSTQPHLMDVAARYGQLDILKFLHFNRTEGCSTDAYDFAATNGHLNTIKFLHHHRTEGSSITHTMNAACFGHLDVLIFIHNNLTHEVISDYAFLGAIRGNHIEVVRFLLTNRTERPPSDSLFWAARTGNLEMLKLFLSERYSQFYEIDNTVMDRVAQFGRLEIVQFLHENTTAQCGSDAMDKAAEMGHLDVIKFLHFNRTEGCSLRALHLAIANKHLDVVRFLVEVRHMDIDQSIINRFSNSTSFPIFKYLYEIAVASGNFNIEPANFQIENFVREETDPTVFNWLNERGFQFSGIAYNIAIDVKSKVVFQWLHENTTHQVTNVNTTRAISSGCLPIVEYLNEVGAPFPEFPMDKAFDLPMLIYLHRNRTESLTIHAMDNAINRGDIQMIKYLKENNFVIQKSHTDSYRVEQNSLCIGYNSRLAIINSLKI</sequence>
<dbReference type="Proteomes" id="UP000001396">
    <property type="component" value="Unassembled WGS sequence"/>
</dbReference>
<gene>
    <name evidence="1" type="ORF">PPL_06752</name>
</gene>
<evidence type="ECO:0008006" key="3">
    <source>
        <dbReference type="Google" id="ProtNLM"/>
    </source>
</evidence>
<dbReference type="Pfam" id="PF13637">
    <property type="entry name" value="Ank_4"/>
    <property type="match status" value="1"/>
</dbReference>
<dbReference type="SMART" id="SM00248">
    <property type="entry name" value="ANK"/>
    <property type="match status" value="5"/>
</dbReference>